<keyword evidence="1" id="KW-0547">Nucleotide-binding</keyword>
<evidence type="ECO:0000313" key="1">
    <source>
        <dbReference type="EMBL" id="GFO35992.1"/>
    </source>
</evidence>
<keyword evidence="1" id="KW-0347">Helicase</keyword>
<comment type="caution">
    <text evidence="1">The sequence shown here is derived from an EMBL/GenBank/DDBJ whole genome shotgun (WGS) entry which is preliminary data.</text>
</comment>
<keyword evidence="1" id="KW-0378">Hydrolase</keyword>
<reference evidence="1 2" key="1">
    <citation type="journal article" date="2021" name="Elife">
        <title>Chloroplast acquisition without the gene transfer in kleptoplastic sea slugs, Plakobranchus ocellatus.</title>
        <authorList>
            <person name="Maeda T."/>
            <person name="Takahashi S."/>
            <person name="Yoshida T."/>
            <person name="Shimamura S."/>
            <person name="Takaki Y."/>
            <person name="Nagai Y."/>
            <person name="Toyoda A."/>
            <person name="Suzuki Y."/>
            <person name="Arimoto A."/>
            <person name="Ishii H."/>
            <person name="Satoh N."/>
            <person name="Nishiyama T."/>
            <person name="Hasebe M."/>
            <person name="Maruyama T."/>
            <person name="Minagawa J."/>
            <person name="Obokata J."/>
            <person name="Shigenobu S."/>
        </authorList>
    </citation>
    <scope>NUCLEOTIDE SEQUENCE [LARGE SCALE GENOMIC DNA]</scope>
</reference>
<name>A0AAV4CVQ0_9GAST</name>
<keyword evidence="2" id="KW-1185">Reference proteome</keyword>
<dbReference type="Proteomes" id="UP000735302">
    <property type="component" value="Unassembled WGS sequence"/>
</dbReference>
<gene>
    <name evidence="1" type="ORF">PoB_006249700</name>
</gene>
<dbReference type="GO" id="GO:0004386">
    <property type="term" value="F:helicase activity"/>
    <property type="evidence" value="ECO:0007669"/>
    <property type="project" value="UniProtKB-KW"/>
</dbReference>
<protein>
    <submittedName>
        <fullName evidence="1">RNA helicase</fullName>
    </submittedName>
</protein>
<dbReference type="AlphaFoldDB" id="A0AAV4CVQ0"/>
<organism evidence="1 2">
    <name type="scientific">Plakobranchus ocellatus</name>
    <dbReference type="NCBI Taxonomy" id="259542"/>
    <lineage>
        <taxon>Eukaryota</taxon>
        <taxon>Metazoa</taxon>
        <taxon>Spiralia</taxon>
        <taxon>Lophotrochozoa</taxon>
        <taxon>Mollusca</taxon>
        <taxon>Gastropoda</taxon>
        <taxon>Heterobranchia</taxon>
        <taxon>Euthyneura</taxon>
        <taxon>Panpulmonata</taxon>
        <taxon>Sacoglossa</taxon>
        <taxon>Placobranchoidea</taxon>
        <taxon>Plakobranchidae</taxon>
        <taxon>Plakobranchus</taxon>
    </lineage>
</organism>
<dbReference type="EMBL" id="BLXT01007037">
    <property type="protein sequence ID" value="GFO35992.1"/>
    <property type="molecule type" value="Genomic_DNA"/>
</dbReference>
<sequence>MADFKFPAHDCTTTWPAATAPKVLLKLIDMHERTTYPSTVSTPSPVSNIKAEKVKRPVISAAGTSEEWAYFQQESSDYMAVTNLSGSDVVCQLLECCDENLRKDFIRSIGALADKNEARGLQSIKTLTVR</sequence>
<proteinExistence type="predicted"/>
<accession>A0AAV4CVQ0</accession>
<evidence type="ECO:0000313" key="2">
    <source>
        <dbReference type="Proteomes" id="UP000735302"/>
    </source>
</evidence>
<keyword evidence="1" id="KW-0067">ATP-binding</keyword>